<sequence length="196" mass="21236">MLGPPDLVPLTGPLAAVETIYRVPTGRIAYAHAWIIHVMSGRTHIETAHGAHIALAGDTLVIGSGAWCAIQPNPWVRSWTIYVDEALLREHMRWAVPEDAPLTQGVPPSSWDGAPICLRLPPSVLLRLEPILRRMSVTNAAESHLAGARIMALFADAVVVVIPELLADIEPHRDPAASTESGARAHPWCAQRFAKP</sequence>
<dbReference type="Proteomes" id="UP001500274">
    <property type="component" value="Unassembled WGS sequence"/>
</dbReference>
<proteinExistence type="predicted"/>
<name>A0ABP6BRT7_9MICO</name>
<comment type="caution">
    <text evidence="1">The sequence shown here is derived from an EMBL/GenBank/DDBJ whole genome shotgun (WGS) entry which is preliminary data.</text>
</comment>
<dbReference type="EMBL" id="BAAARI010000015">
    <property type="protein sequence ID" value="GAA2583957.1"/>
    <property type="molecule type" value="Genomic_DNA"/>
</dbReference>
<accession>A0ABP6BRT7</accession>
<protein>
    <recommendedName>
        <fullName evidence="3">AraC family transcriptional regulator</fullName>
    </recommendedName>
</protein>
<evidence type="ECO:0000313" key="1">
    <source>
        <dbReference type="EMBL" id="GAA2583957.1"/>
    </source>
</evidence>
<evidence type="ECO:0000313" key="2">
    <source>
        <dbReference type="Proteomes" id="UP001500274"/>
    </source>
</evidence>
<evidence type="ECO:0008006" key="3">
    <source>
        <dbReference type="Google" id="ProtNLM"/>
    </source>
</evidence>
<reference evidence="2" key="1">
    <citation type="journal article" date="2019" name="Int. J. Syst. Evol. Microbiol.">
        <title>The Global Catalogue of Microorganisms (GCM) 10K type strain sequencing project: providing services to taxonomists for standard genome sequencing and annotation.</title>
        <authorList>
            <consortium name="The Broad Institute Genomics Platform"/>
            <consortium name="The Broad Institute Genome Sequencing Center for Infectious Disease"/>
            <person name="Wu L."/>
            <person name="Ma J."/>
        </authorList>
    </citation>
    <scope>NUCLEOTIDE SEQUENCE [LARGE SCALE GENOMIC DNA]</scope>
    <source>
        <strain evidence="2">JCM 16365</strain>
    </source>
</reference>
<organism evidence="1 2">
    <name type="scientific">Microbacterium binotii</name>
    <dbReference type="NCBI Taxonomy" id="462710"/>
    <lineage>
        <taxon>Bacteria</taxon>
        <taxon>Bacillati</taxon>
        <taxon>Actinomycetota</taxon>
        <taxon>Actinomycetes</taxon>
        <taxon>Micrococcales</taxon>
        <taxon>Microbacteriaceae</taxon>
        <taxon>Microbacterium</taxon>
    </lineage>
</organism>
<gene>
    <name evidence="1" type="ORF">GCM10009862_23820</name>
</gene>
<keyword evidence="2" id="KW-1185">Reference proteome</keyword>
<dbReference type="RefSeq" id="WP_344229777.1">
    <property type="nucleotide sequence ID" value="NZ_BAAARI010000015.1"/>
</dbReference>